<accession>A0A8B8IB78</accession>
<keyword evidence="8 10" id="KW-0333">Golgi apparatus</keyword>
<dbReference type="OrthoDB" id="2139606at2759"/>
<name>A0A8B8IB78_VANTA</name>
<evidence type="ECO:0000256" key="2">
    <source>
        <dbReference type="ARBA" id="ARBA00008661"/>
    </source>
</evidence>
<dbReference type="InterPro" id="IPR002659">
    <property type="entry name" value="Glyco_trans_31"/>
</dbReference>
<dbReference type="RefSeq" id="XP_026494280.2">
    <property type="nucleotide sequence ID" value="XM_026638495.2"/>
</dbReference>
<gene>
    <name evidence="12" type="primary">LOC113399375</name>
</gene>
<evidence type="ECO:0000256" key="6">
    <source>
        <dbReference type="ARBA" id="ARBA00022968"/>
    </source>
</evidence>
<dbReference type="Pfam" id="PF01762">
    <property type="entry name" value="Galactosyl_T"/>
    <property type="match status" value="1"/>
</dbReference>
<evidence type="ECO:0000256" key="7">
    <source>
        <dbReference type="ARBA" id="ARBA00022989"/>
    </source>
</evidence>
<organism evidence="11 12">
    <name type="scientific">Vanessa tameamea</name>
    <name type="common">Kamehameha butterfly</name>
    <dbReference type="NCBI Taxonomy" id="334116"/>
    <lineage>
        <taxon>Eukaryota</taxon>
        <taxon>Metazoa</taxon>
        <taxon>Ecdysozoa</taxon>
        <taxon>Arthropoda</taxon>
        <taxon>Hexapoda</taxon>
        <taxon>Insecta</taxon>
        <taxon>Pterygota</taxon>
        <taxon>Neoptera</taxon>
        <taxon>Endopterygota</taxon>
        <taxon>Lepidoptera</taxon>
        <taxon>Glossata</taxon>
        <taxon>Ditrysia</taxon>
        <taxon>Papilionoidea</taxon>
        <taxon>Nymphalidae</taxon>
        <taxon>Nymphalinae</taxon>
        <taxon>Vanessa</taxon>
    </lineage>
</organism>
<evidence type="ECO:0000256" key="4">
    <source>
        <dbReference type="ARBA" id="ARBA00022679"/>
    </source>
</evidence>
<evidence type="ECO:0000256" key="3">
    <source>
        <dbReference type="ARBA" id="ARBA00022676"/>
    </source>
</evidence>
<feature type="transmembrane region" description="Helical" evidence="10">
    <location>
        <begin position="7"/>
        <end position="24"/>
    </location>
</feature>
<dbReference type="GO" id="GO:0006493">
    <property type="term" value="P:protein O-linked glycosylation"/>
    <property type="evidence" value="ECO:0007669"/>
    <property type="project" value="TreeGrafter"/>
</dbReference>
<evidence type="ECO:0000256" key="9">
    <source>
        <dbReference type="ARBA" id="ARBA00023136"/>
    </source>
</evidence>
<dbReference type="GO" id="GO:0000139">
    <property type="term" value="C:Golgi membrane"/>
    <property type="evidence" value="ECO:0007669"/>
    <property type="project" value="UniProtKB-SubCell"/>
</dbReference>
<dbReference type="GO" id="GO:0016758">
    <property type="term" value="F:hexosyltransferase activity"/>
    <property type="evidence" value="ECO:0007669"/>
    <property type="project" value="InterPro"/>
</dbReference>
<dbReference type="Gene3D" id="3.90.550.50">
    <property type="match status" value="1"/>
</dbReference>
<reference evidence="12" key="1">
    <citation type="submission" date="2025-08" db="UniProtKB">
        <authorList>
            <consortium name="RefSeq"/>
        </authorList>
    </citation>
    <scope>IDENTIFICATION</scope>
    <source>
        <tissue evidence="12">Whole body</tissue>
    </source>
</reference>
<evidence type="ECO:0000256" key="8">
    <source>
        <dbReference type="ARBA" id="ARBA00023034"/>
    </source>
</evidence>
<evidence type="ECO:0000256" key="10">
    <source>
        <dbReference type="RuleBase" id="RU363063"/>
    </source>
</evidence>
<dbReference type="PANTHER" id="PTHR11214:SF235">
    <property type="entry name" value="HEXOSYLTRANSFERASE"/>
    <property type="match status" value="1"/>
</dbReference>
<keyword evidence="9 10" id="KW-0472">Membrane</keyword>
<keyword evidence="3 10" id="KW-0328">Glycosyltransferase</keyword>
<protein>
    <recommendedName>
        <fullName evidence="10">Hexosyltransferase</fullName>
        <ecNumber evidence="10">2.4.1.-</ecNumber>
    </recommendedName>
</protein>
<keyword evidence="7 10" id="KW-1133">Transmembrane helix</keyword>
<keyword evidence="4" id="KW-0808">Transferase</keyword>
<dbReference type="EC" id="2.4.1.-" evidence="10"/>
<comment type="similarity">
    <text evidence="2 10">Belongs to the glycosyltransferase 31 family.</text>
</comment>
<dbReference type="OMA" id="ECEYFAG"/>
<keyword evidence="11" id="KW-1185">Reference proteome</keyword>
<proteinExistence type="inferred from homology"/>
<dbReference type="Proteomes" id="UP001652626">
    <property type="component" value="Chromosome 19"/>
</dbReference>
<dbReference type="AlphaFoldDB" id="A0A8B8IB78"/>
<sequence>MKMPKKLVFLIIIALISLLIWIYHTSNFDYNSSVLVLKQNNYFRSTLIQPSNTSCNRNPFLVIIITSYVGHVELRSAHRRAMPPDYLASLRVTRIFLLAKIPTNERYITQEAINDENNTYGDILQGSFFENYRNLTHKHLMGLEWASSICKNASFILKVDDDTVFNFNRTYNFLKKLPKGDKNLLMGYVLNNTLPRRNKQNKWYVTFEEYNRNIYPPYLSGWYYIISPKIASVMCEEAMYNTYFWIDDIFVTGLLSESLGLKLKELPKNFWLEYYELLECCLRDMVTKSMKCDYVVGPNGGRNNLIVEFNEAYNNCQARNCTQRPKDHDLKTDCIVGKERAIFSDGQAEVHHINM</sequence>
<keyword evidence="6 10" id="KW-0735">Signal-anchor</keyword>
<dbReference type="PANTHER" id="PTHR11214">
    <property type="entry name" value="BETA-1,3-N-ACETYLGLUCOSAMINYLTRANSFERASE"/>
    <property type="match status" value="1"/>
</dbReference>
<evidence type="ECO:0000256" key="5">
    <source>
        <dbReference type="ARBA" id="ARBA00022692"/>
    </source>
</evidence>
<comment type="subcellular location">
    <subcellularLocation>
        <location evidence="1 10">Golgi apparatus membrane</location>
        <topology evidence="1 10">Single-pass type II membrane protein</topology>
    </subcellularLocation>
</comment>
<keyword evidence="5 10" id="KW-0812">Transmembrane</keyword>
<dbReference type="GeneID" id="113399375"/>
<evidence type="ECO:0000313" key="12">
    <source>
        <dbReference type="RefSeq" id="XP_026494280.2"/>
    </source>
</evidence>
<evidence type="ECO:0000313" key="11">
    <source>
        <dbReference type="Proteomes" id="UP001652626"/>
    </source>
</evidence>
<evidence type="ECO:0000256" key="1">
    <source>
        <dbReference type="ARBA" id="ARBA00004323"/>
    </source>
</evidence>